<name>A0A8T5VTV3_9BRAD</name>
<feature type="region of interest" description="Disordered" evidence="1">
    <location>
        <begin position="194"/>
        <end position="242"/>
    </location>
</feature>
<feature type="region of interest" description="Disordered" evidence="1">
    <location>
        <begin position="1"/>
        <end position="26"/>
    </location>
</feature>
<feature type="compositionally biased region" description="Low complexity" evidence="1">
    <location>
        <begin position="226"/>
        <end position="241"/>
    </location>
</feature>
<feature type="compositionally biased region" description="Pro residues" evidence="1">
    <location>
        <begin position="216"/>
        <end position="225"/>
    </location>
</feature>
<evidence type="ECO:0000256" key="1">
    <source>
        <dbReference type="SAM" id="MobiDB-lite"/>
    </source>
</evidence>
<dbReference type="AlphaFoldDB" id="A0A8T5VTV3"/>
<protein>
    <submittedName>
        <fullName evidence="2">Nucleotide-binding protein</fullName>
    </submittedName>
</protein>
<reference evidence="2" key="2">
    <citation type="submission" date="2022-04" db="EMBL/GenBank/DDBJ databases">
        <authorList>
            <person name="Bromfield E.S.P."/>
            <person name="Cloutier S."/>
        </authorList>
    </citation>
    <scope>NUCLEOTIDE SEQUENCE</scope>
    <source>
        <strain evidence="2">1S5</strain>
    </source>
</reference>
<dbReference type="InterPro" id="IPR019302">
    <property type="entry name" value="CAP12/PCTIR_TIR_dom"/>
</dbReference>
<sequence length="407" mass="44083">MPRAKTTKKNAAKTTKTAPKRSYLKQTDVPNASLADALRIPKAIDENFGGRATAPLQVALALKVDPGGSQLRVLSGASMAFGLIEGGAQAQTISLTPLARSILRPTSEEQDAAARREAVLRPRVFKEFLERYDKHAFPRADIAVNVLEELGVPREKCTEVLDRLQESANAAGFLQVGKDKTYVFLGDVAIATPANQEQPGALDDAGPQQQDEPAEPAAPAPPTAVLPPSLSTLAPLTTPNSDVSHNATMVAAVADDARRRKVFVTHGKDKTFVDPIKRMLEYGELEPIVSVERTSVSKPVPDKVMDDMRMSGAAIIHVDAERILKDDDSNEHVIINPNVLIEIGAAMAFYGRRFVLLVRDGVKLPSNLQGLFEVRYKGDTLDADATMQLLEAMREMKTLPLPTKVGL</sequence>
<evidence type="ECO:0000313" key="3">
    <source>
        <dbReference type="Proteomes" id="UP000551709"/>
    </source>
</evidence>
<dbReference type="Proteomes" id="UP000551709">
    <property type="component" value="Chromosome"/>
</dbReference>
<dbReference type="RefSeq" id="WP_166103365.1">
    <property type="nucleotide sequence ID" value="NZ_CP096255.1"/>
</dbReference>
<gene>
    <name evidence="2" type="ORF">HAP41_0000009130</name>
</gene>
<dbReference type="Pfam" id="PF10137">
    <property type="entry name" value="CAP12-PCTIR_TIR"/>
    <property type="match status" value="1"/>
</dbReference>
<organism evidence="2 3">
    <name type="scientific">Bradyrhizobium barranii subsp. apii</name>
    <dbReference type="NCBI Taxonomy" id="2819348"/>
    <lineage>
        <taxon>Bacteria</taxon>
        <taxon>Pseudomonadati</taxon>
        <taxon>Pseudomonadota</taxon>
        <taxon>Alphaproteobacteria</taxon>
        <taxon>Hyphomicrobiales</taxon>
        <taxon>Nitrobacteraceae</taxon>
        <taxon>Bradyrhizobium</taxon>
        <taxon>Bradyrhizobium barranii</taxon>
    </lineage>
</organism>
<dbReference type="EMBL" id="CP096255">
    <property type="protein sequence ID" value="UPT89120.1"/>
    <property type="molecule type" value="Genomic_DNA"/>
</dbReference>
<accession>A0A8T5VTV3</accession>
<evidence type="ECO:0000313" key="2">
    <source>
        <dbReference type="EMBL" id="UPT89120.1"/>
    </source>
</evidence>
<reference evidence="2" key="1">
    <citation type="journal article" date="2017" name="Syst. Appl. Microbiol.">
        <title>Soybeans inoculated with root zone soils of Canadian native legumes harbour diverse and novel Bradyrhizobium spp. that possess agricultural potential.</title>
        <authorList>
            <person name="Bromfield E.S.P."/>
            <person name="Cloutier S."/>
            <person name="Tambong J.T."/>
            <person name="Tran Thi T.V."/>
        </authorList>
    </citation>
    <scope>NUCLEOTIDE SEQUENCE</scope>
    <source>
        <strain evidence="2">1S5</strain>
    </source>
</reference>
<feature type="compositionally biased region" description="Basic residues" evidence="1">
    <location>
        <begin position="1"/>
        <end position="11"/>
    </location>
</feature>
<proteinExistence type="predicted"/>
<dbReference type="GO" id="GO:0050135">
    <property type="term" value="F:NADP+ nucleosidase activity"/>
    <property type="evidence" value="ECO:0007669"/>
    <property type="project" value="InterPro"/>
</dbReference>